<dbReference type="GO" id="GO:0048487">
    <property type="term" value="F:beta-tubulin binding"/>
    <property type="evidence" value="ECO:0007669"/>
    <property type="project" value="InterPro"/>
</dbReference>
<dbReference type="Proteomes" id="UP001642409">
    <property type="component" value="Unassembled WGS sequence"/>
</dbReference>
<comment type="caution">
    <text evidence="2">The sequence shown here is derived from an EMBL/GenBank/DDBJ whole genome shotgun (WGS) entry which is preliminary data.</text>
</comment>
<accession>A0AA86R351</accession>
<dbReference type="GO" id="GO:0005096">
    <property type="term" value="F:GTPase activator activity"/>
    <property type="evidence" value="ECO:0007669"/>
    <property type="project" value="InterPro"/>
</dbReference>
<name>A0AA86R351_9EUKA</name>
<dbReference type="EMBL" id="CAXDID020000027">
    <property type="protein sequence ID" value="CAL5991320.1"/>
    <property type="molecule type" value="Genomic_DNA"/>
</dbReference>
<evidence type="ECO:0000313" key="4">
    <source>
        <dbReference type="Proteomes" id="UP001642409"/>
    </source>
</evidence>
<dbReference type="InterPro" id="IPR011989">
    <property type="entry name" value="ARM-like"/>
</dbReference>
<dbReference type="Pfam" id="PF23579">
    <property type="entry name" value="ARM_TBCD"/>
    <property type="match status" value="1"/>
</dbReference>
<organism evidence="2">
    <name type="scientific">Hexamita inflata</name>
    <dbReference type="NCBI Taxonomy" id="28002"/>
    <lineage>
        <taxon>Eukaryota</taxon>
        <taxon>Metamonada</taxon>
        <taxon>Diplomonadida</taxon>
        <taxon>Hexamitidae</taxon>
        <taxon>Hexamitinae</taxon>
        <taxon>Hexamita</taxon>
    </lineage>
</organism>
<evidence type="ECO:0000313" key="3">
    <source>
        <dbReference type="EMBL" id="CAL5991320.1"/>
    </source>
</evidence>
<feature type="domain" description="Tubulin-folding cofactor D ARM repeats" evidence="1">
    <location>
        <begin position="301"/>
        <end position="473"/>
    </location>
</feature>
<gene>
    <name evidence="3" type="ORF">HINF_LOCUS12038</name>
    <name evidence="2" type="ORF">HINF_LOCUS52748</name>
</gene>
<protein>
    <submittedName>
        <fullName evidence="2">Tubulin specific chaperone D</fullName>
    </submittedName>
    <submittedName>
        <fullName evidence="3">Tubulin_specific chaperone D</fullName>
    </submittedName>
</protein>
<proteinExistence type="predicted"/>
<reference evidence="2" key="1">
    <citation type="submission" date="2023-06" db="EMBL/GenBank/DDBJ databases">
        <authorList>
            <person name="Kurt Z."/>
        </authorList>
    </citation>
    <scope>NUCLEOTIDE SEQUENCE</scope>
</reference>
<dbReference type="PANTHER" id="PTHR12658">
    <property type="entry name" value="BETA-TUBULIN COFACTOR D"/>
    <property type="match status" value="1"/>
</dbReference>
<dbReference type="AlphaFoldDB" id="A0AA86R351"/>
<dbReference type="Pfam" id="PF25767">
    <property type="entry name" value="ARM_TBCD_2nd"/>
    <property type="match status" value="1"/>
</dbReference>
<dbReference type="GO" id="GO:0007021">
    <property type="term" value="P:tubulin complex assembly"/>
    <property type="evidence" value="ECO:0007669"/>
    <property type="project" value="InterPro"/>
</dbReference>
<dbReference type="InterPro" id="IPR016024">
    <property type="entry name" value="ARM-type_fold"/>
</dbReference>
<keyword evidence="4" id="KW-1185">Reference proteome</keyword>
<evidence type="ECO:0000259" key="1">
    <source>
        <dbReference type="Pfam" id="PF25767"/>
    </source>
</evidence>
<dbReference type="InterPro" id="IPR058033">
    <property type="entry name" value="ARM_TBCD_2nd"/>
</dbReference>
<dbReference type="Gene3D" id="1.25.10.10">
    <property type="entry name" value="Leucine-rich Repeat Variant"/>
    <property type="match status" value="1"/>
</dbReference>
<dbReference type="GO" id="GO:0000226">
    <property type="term" value="P:microtubule cytoskeleton organization"/>
    <property type="evidence" value="ECO:0007669"/>
    <property type="project" value="TreeGrafter"/>
</dbReference>
<dbReference type="PANTHER" id="PTHR12658:SF0">
    <property type="entry name" value="TUBULIN-SPECIFIC CHAPERONE D"/>
    <property type="match status" value="1"/>
</dbReference>
<dbReference type="EMBL" id="CATOUU010000985">
    <property type="protein sequence ID" value="CAI9965103.1"/>
    <property type="molecule type" value="Genomic_DNA"/>
</dbReference>
<dbReference type="GO" id="GO:0007023">
    <property type="term" value="P:post-chaperonin tubulin folding pathway"/>
    <property type="evidence" value="ECO:0007669"/>
    <property type="project" value="InterPro"/>
</dbReference>
<dbReference type="SUPFAM" id="SSF48371">
    <property type="entry name" value="ARM repeat"/>
    <property type="match status" value="1"/>
</dbReference>
<dbReference type="InterPro" id="IPR033162">
    <property type="entry name" value="TBCD"/>
</dbReference>
<sequence length="1103" mass="127344">MHATLQESLLIEFNASFSHSDVLSGSIHAMNFDKLSRTILEQPQQLESIFPSVLPVLMEHLKNDLILDTFTKPHLYSILYSLIDVRGLRFMPKHFQNEVRFLEPALQMLKRINDVDCLKLSTLQTKQTFTQLDTSTLSDHLLFRAQFDILLWLSVLVLAPFNIKDIDSDGQFSFNLIQQCNKYSNKSSKLTQMANEVLARFLIRSDCSEQLAEQLTLSNKILQKAVDTPKKINIQEVASQVQFLSFVTRFSGMKVITNPQIIPMLLKSPNRELRKITSVLCSRISASYLKTQYSWSDPLAEIEGFDVPIEFDYYVDGLLISLQDSDPFVRQTSAFGISSILKKLPKMFADEVIQAVLDLCNPAETAETWNGALICIADILRQKLVLKSTLQQVVEVILLGFQNKFSKLSNIVKDASCFCAWSISRTYTGQEIGSNNCQQIAGNLLALSCLDRDIAIRRCAAAAFQEMAGRLKNKFVPEAISCAALVDYYQLGDITECYTRIAIDVCTLNDQYREIFVKYLVDYNLKTQYQIQRDQVCTLLSLIIADEWVEIELLNDLDDISDWISFSGACKAIGTLIHNKKYTDYQTLNNKLAEIIKTQIVNKNQEAQQHIVQNISYLLINLINSGNSTLDNDNIETMCFQVLPQSIRYYFVDMAIQNYDRIFFNYVHELILILWTKKQDQLAWENNSEDLVKCSIMLSYPKHKVQTEQKLFGQKLLELLNSHKQASDNVLRLFLIKSIMQNVEVIDYTQDFDDIIQVLTFCINDYSTDTRGEVGCLVRHQTFITLKIMCRYCFNNKIQNLLYDKILMMYTVCTAQFICNRIETIRLLGIKAFFEDLQSGLLKFDNIDQMTIQKYIKLQSLQQEETFFDMGQLSSEELKKQIEKADFEIVQNSFQLIEDVLLKDKRVEYTSLKSLISNVTFCNKEELVHTMNILKGYSSEFVYNVILKIMNKITNRGYDGASQYSCIVLINHLVYENIVPSENQLQNIINKIQLYIQQTQINFQAFHISFSIFSFFASRAQIDDVKQFCIKELLDQLTNRTVKVRDQAFDAILEHLLYNKTDDNILAEICQWDWMLVSVQKAQQMRDELITKVGFKSFGDWRE</sequence>
<reference evidence="3 4" key="2">
    <citation type="submission" date="2024-07" db="EMBL/GenBank/DDBJ databases">
        <authorList>
            <person name="Akdeniz Z."/>
        </authorList>
    </citation>
    <scope>NUCLEOTIDE SEQUENCE [LARGE SCALE GENOMIC DNA]</scope>
</reference>
<evidence type="ECO:0000313" key="2">
    <source>
        <dbReference type="EMBL" id="CAI9965103.1"/>
    </source>
</evidence>